<comment type="caution">
    <text evidence="2">The sequence shown here is derived from an EMBL/GenBank/DDBJ whole genome shotgun (WGS) entry which is preliminary data.</text>
</comment>
<dbReference type="Proteomes" id="UP000294796">
    <property type="component" value="Unassembled WGS sequence"/>
</dbReference>
<dbReference type="OrthoDB" id="6039895at2"/>
<reference evidence="2 3" key="1">
    <citation type="submission" date="2019-03" db="EMBL/GenBank/DDBJ databases">
        <title>Luteimonas zhaokaii sp.nov., isolated from the rectal contents of Plateau pika in Yushu, Qinghai Province, China.</title>
        <authorList>
            <person name="Zhang G."/>
        </authorList>
    </citation>
    <scope>NUCLEOTIDE SEQUENCE [LARGE SCALE GENOMIC DNA]</scope>
    <source>
        <strain evidence="2 3">B9</strain>
    </source>
</reference>
<name>A0A4R5U4I4_9GAMM</name>
<evidence type="ECO:0000313" key="3">
    <source>
        <dbReference type="Proteomes" id="UP000294796"/>
    </source>
</evidence>
<dbReference type="RefSeq" id="WP_133320370.1">
    <property type="nucleotide sequence ID" value="NZ_SMTF01000001.1"/>
</dbReference>
<dbReference type="Pfam" id="PF18734">
    <property type="entry name" value="HEPN_AbiU2"/>
    <property type="match status" value="1"/>
</dbReference>
<evidence type="ECO:0000313" key="2">
    <source>
        <dbReference type="EMBL" id="TDK28549.1"/>
    </source>
</evidence>
<protein>
    <recommendedName>
        <fullName evidence="1">HEPN AbiU2-like domain-containing protein</fullName>
    </recommendedName>
</protein>
<gene>
    <name evidence="2" type="ORF">E2F46_01310</name>
</gene>
<dbReference type="EMBL" id="SMTF01000001">
    <property type="protein sequence ID" value="TDK28549.1"/>
    <property type="molecule type" value="Genomic_DNA"/>
</dbReference>
<dbReference type="AlphaFoldDB" id="A0A4R5U4I4"/>
<evidence type="ECO:0000259" key="1">
    <source>
        <dbReference type="Pfam" id="PF18734"/>
    </source>
</evidence>
<sequence>MTPSELKQRVQQIDGFIRVLTQECHILDERRHILAPLIQNTEIQAGLKAKLDKTIGAGAWGHLPPLLAQDLIRDQARLFLDTGHKTGSLPNLWRKLHADPAIKDHYRRSYGRMFDKMHVGSISNLSAESSAALMKRFRQQDRKKNYALFDKSWAKLSADMTALKVDPVTMKISTYRDKYVAHLEMRKLDEEPGAFNVNVLGLTFNDVLGFADKCQGIVSELGLLLTHTYWDPQQFAEGHAKQGTDMWRTLAGLSPSPK</sequence>
<keyword evidence="3" id="KW-1185">Reference proteome</keyword>
<dbReference type="InterPro" id="IPR040704">
    <property type="entry name" value="HEPN_AbiU2"/>
</dbReference>
<feature type="domain" description="HEPN AbiU2-like" evidence="1">
    <location>
        <begin position="20"/>
        <end position="237"/>
    </location>
</feature>
<proteinExistence type="predicted"/>
<organism evidence="2 3">
    <name type="scientific">Luteimonas aestuarii</name>
    <dbReference type="NCBI Taxonomy" id="453837"/>
    <lineage>
        <taxon>Bacteria</taxon>
        <taxon>Pseudomonadati</taxon>
        <taxon>Pseudomonadota</taxon>
        <taxon>Gammaproteobacteria</taxon>
        <taxon>Lysobacterales</taxon>
        <taxon>Lysobacteraceae</taxon>
        <taxon>Luteimonas</taxon>
    </lineage>
</organism>
<accession>A0A4R5U4I4</accession>